<dbReference type="InterPro" id="IPR000415">
    <property type="entry name" value="Nitroreductase-like"/>
</dbReference>
<dbReference type="InterPro" id="IPR052544">
    <property type="entry name" value="Bacteriocin_Proc_Enz"/>
</dbReference>
<dbReference type="InterPro" id="IPR020051">
    <property type="entry name" value="SagB-type_dehydrogenase"/>
</dbReference>
<dbReference type="PANTHER" id="PTHR43745:SF2">
    <property type="entry name" value="NITROREDUCTASE MJ1384-RELATED"/>
    <property type="match status" value="1"/>
</dbReference>
<reference evidence="2" key="1">
    <citation type="journal article" date="2014" name="Front. Microbiol.">
        <title>High frequency of phylogenetically diverse reductive dehalogenase-homologous genes in deep subseafloor sedimentary metagenomes.</title>
        <authorList>
            <person name="Kawai M."/>
            <person name="Futagami T."/>
            <person name="Toyoda A."/>
            <person name="Takaki Y."/>
            <person name="Nishi S."/>
            <person name="Hori S."/>
            <person name="Arai W."/>
            <person name="Tsubouchi T."/>
            <person name="Morono Y."/>
            <person name="Uchiyama I."/>
            <person name="Ito T."/>
            <person name="Fujiyama A."/>
            <person name="Inagaki F."/>
            <person name="Takami H."/>
        </authorList>
    </citation>
    <scope>NUCLEOTIDE SEQUENCE</scope>
    <source>
        <strain evidence="2">Expedition CK06-06</strain>
    </source>
</reference>
<evidence type="ECO:0000259" key="1">
    <source>
        <dbReference type="Pfam" id="PF00881"/>
    </source>
</evidence>
<proteinExistence type="predicted"/>
<evidence type="ECO:0000313" key="2">
    <source>
        <dbReference type="EMBL" id="GAI81506.1"/>
    </source>
</evidence>
<name>X1SQW0_9ZZZZ</name>
<dbReference type="AlphaFoldDB" id="X1SQW0"/>
<dbReference type="InterPro" id="IPR029479">
    <property type="entry name" value="Nitroreductase"/>
</dbReference>
<feature type="non-terminal residue" evidence="2">
    <location>
        <position position="1"/>
    </location>
</feature>
<dbReference type="SUPFAM" id="SSF55469">
    <property type="entry name" value="FMN-dependent nitroreductase-like"/>
    <property type="match status" value="1"/>
</dbReference>
<dbReference type="NCBIfam" id="TIGR03605">
    <property type="entry name" value="antibiot_sagB"/>
    <property type="match status" value="1"/>
</dbReference>
<dbReference type="CDD" id="cd02142">
    <property type="entry name" value="McbC_SagB-like_oxidoreductase"/>
    <property type="match status" value="1"/>
</dbReference>
<dbReference type="PANTHER" id="PTHR43745">
    <property type="entry name" value="NITROREDUCTASE MJ1384-RELATED"/>
    <property type="match status" value="1"/>
</dbReference>
<dbReference type="Gene3D" id="3.40.109.10">
    <property type="entry name" value="NADH Oxidase"/>
    <property type="match status" value="1"/>
</dbReference>
<organism evidence="2">
    <name type="scientific">marine sediment metagenome</name>
    <dbReference type="NCBI Taxonomy" id="412755"/>
    <lineage>
        <taxon>unclassified sequences</taxon>
        <taxon>metagenomes</taxon>
        <taxon>ecological metagenomes</taxon>
    </lineage>
</organism>
<feature type="domain" description="Nitroreductase" evidence="1">
    <location>
        <begin position="4"/>
        <end position="111"/>
    </location>
</feature>
<protein>
    <recommendedName>
        <fullName evidence="1">Nitroreductase domain-containing protein</fullName>
    </recommendedName>
</protein>
<dbReference type="GO" id="GO:0016491">
    <property type="term" value="F:oxidoreductase activity"/>
    <property type="evidence" value="ECO:0007669"/>
    <property type="project" value="InterPro"/>
</dbReference>
<accession>X1SQW0</accession>
<sequence length="122" mass="13583">KYEPQQHELVRVLDGEQRKALAAAALNQQSIAQGAIDIVITAIYERTTRKYSDRGIRYVHMEAGHAAQNVYLQAVAMNLGMVVIGAFYDDQVKEVLNLPENEEPLYIMPVGFKPVTLQNPAG</sequence>
<dbReference type="EMBL" id="BARW01006845">
    <property type="protein sequence ID" value="GAI81506.1"/>
    <property type="molecule type" value="Genomic_DNA"/>
</dbReference>
<dbReference type="Pfam" id="PF00881">
    <property type="entry name" value="Nitroreductase"/>
    <property type="match status" value="1"/>
</dbReference>
<comment type="caution">
    <text evidence="2">The sequence shown here is derived from an EMBL/GenBank/DDBJ whole genome shotgun (WGS) entry which is preliminary data.</text>
</comment>
<gene>
    <name evidence="2" type="ORF">S12H4_14360</name>
</gene>